<keyword evidence="2" id="KW-0413">Isomerase</keyword>
<organism evidence="2 3">
    <name type="scientific">Ostreococcus tauri</name>
    <name type="common">Marine green alga</name>
    <dbReference type="NCBI Taxonomy" id="70448"/>
    <lineage>
        <taxon>Eukaryota</taxon>
        <taxon>Viridiplantae</taxon>
        <taxon>Chlorophyta</taxon>
        <taxon>Mamiellophyceae</taxon>
        <taxon>Mamiellales</taxon>
        <taxon>Bathycoccaceae</taxon>
        <taxon>Ostreococcus</taxon>
    </lineage>
</organism>
<keyword evidence="3" id="KW-1185">Reference proteome</keyword>
<dbReference type="SUPFAM" id="SSF51905">
    <property type="entry name" value="FAD/NAD(P)-binding domain"/>
    <property type="match status" value="1"/>
</dbReference>
<evidence type="ECO:0000256" key="1">
    <source>
        <dbReference type="SAM" id="MobiDB-lite"/>
    </source>
</evidence>
<name>A0A090MCY5_OSTTA</name>
<gene>
    <name evidence="2" type="ORF">OT_ostta12g01900</name>
</gene>
<dbReference type="InterPro" id="IPR045892">
    <property type="entry name" value="CrtISO-like"/>
</dbReference>
<dbReference type="Proteomes" id="UP000009170">
    <property type="component" value="Unassembled WGS sequence"/>
</dbReference>
<dbReference type="GO" id="GO:0016116">
    <property type="term" value="P:carotenoid metabolic process"/>
    <property type="evidence" value="ECO:0007669"/>
    <property type="project" value="InterPro"/>
</dbReference>
<comment type="caution">
    <text evidence="2">The sequence shown here is derived from an EMBL/GenBank/DDBJ whole genome shotgun (WGS) entry which is preliminary data.</text>
</comment>
<dbReference type="GO" id="GO:0016853">
    <property type="term" value="F:isomerase activity"/>
    <property type="evidence" value="ECO:0007669"/>
    <property type="project" value="UniProtKB-KW"/>
</dbReference>
<dbReference type="PANTHER" id="PTHR46313">
    <property type="match status" value="1"/>
</dbReference>
<proteinExistence type="predicted"/>
<accession>A0A090MCY5</accession>
<feature type="compositionally biased region" description="Basic and acidic residues" evidence="1">
    <location>
        <begin position="53"/>
        <end position="63"/>
    </location>
</feature>
<dbReference type="GeneID" id="9836197"/>
<dbReference type="Gene3D" id="3.50.50.60">
    <property type="entry name" value="FAD/NAD(P)-binding domain"/>
    <property type="match status" value="2"/>
</dbReference>
<dbReference type="EMBL" id="CAID01000012">
    <property type="protein sequence ID" value="CEF99899.1"/>
    <property type="molecule type" value="Genomic_DNA"/>
</dbReference>
<evidence type="ECO:0000313" key="2">
    <source>
        <dbReference type="EMBL" id="CEF99899.1"/>
    </source>
</evidence>
<protein>
    <submittedName>
        <fullName evidence="2">Carotene isomerase</fullName>
    </submittedName>
</protein>
<dbReference type="AlphaFoldDB" id="A0A090MCY5"/>
<dbReference type="RefSeq" id="XP_022840102.1">
    <property type="nucleotide sequence ID" value="XM_022982882.1"/>
</dbReference>
<dbReference type="InterPro" id="IPR036188">
    <property type="entry name" value="FAD/NAD-bd_sf"/>
</dbReference>
<reference evidence="2 3" key="2">
    <citation type="journal article" date="2014" name="BMC Genomics">
        <title>An improved genome of the model marine alga Ostreococcus tauri unfolds by assessing Illumina de novo assemblies.</title>
        <authorList>
            <person name="Blanc-Mathieu R."/>
            <person name="Verhelst B."/>
            <person name="Derelle E."/>
            <person name="Rombauts S."/>
            <person name="Bouget F.Y."/>
            <person name="Carre I."/>
            <person name="Chateau A."/>
            <person name="Eyre-Walker A."/>
            <person name="Grimsley N."/>
            <person name="Moreau H."/>
            <person name="Piegu B."/>
            <person name="Rivals E."/>
            <person name="Schackwitz W."/>
            <person name="Van de Peer Y."/>
            <person name="Piganeau G."/>
        </authorList>
    </citation>
    <scope>NUCLEOTIDE SEQUENCE [LARGE SCALE GENOMIC DNA]</scope>
    <source>
        <strain evidence="3">OTTH 0595 / CCAP 157/2 / RCC745</strain>
    </source>
</reference>
<feature type="compositionally biased region" description="Polar residues" evidence="1">
    <location>
        <begin position="1"/>
        <end position="19"/>
    </location>
</feature>
<sequence>MRSFGRTGSSSAVASTTCSGASGGRGRERGRARRARRWCGGAGAAGGRRAGRARREGDGDGAERITAARATRGESDPSTRSSALDDADEEYDVVVIGSGIGGLSCGALSAKYGYKTKVFESHYLAGGCCHMFDHRAPDGSLYKFEVGPSIWEGLDRPTGNPLRMVFDALGETVPVKTYDGISMWTPEGHWRFQTGDDDAPGGFCDLLREKATDPDLAIKEWKALKGRLEPLYDALDACPLTALRQDAGLLVSTVIAIPFYLTHPQVMLDIPYILDSFHKLSRQYVTEPFLKQWIDMLAFFSGFPAEGTMGATMIYSIPGFHRPGASLCAPEGGTQAVVDKLQHCLEKFGGDLQLKAHVDEIIVEDGEAKGVRLRNGKIIKANHAVVSNATIWDTVPMLPNAEELQAQGLDRAVEWKEEMSEIPALGSIMHLFLGIDATGLPDLDPSHLCVMDWNRPLGDPQNVVTIFIPTVLDPEVAPDGKHIIHVYTAGSEPYDIWEGKDRGSKEYTDFKRERASILWDAIERIIPDIRNRVEVEVYASPQTHQRFLRRHRGTYGPALPAGGSLFGFLPLPEVPQPGVLSPIPKLLRCGDSVFPGVGVPAVAASGAIAAATLAPLPKHLSLMAEVAMTQNAFWREHGGKDKWLAETPSPFHPRTGGGAEFMTPDQAGWYTPAPVARKSVVAVGKGGVVAASERSVTDP</sequence>
<dbReference type="STRING" id="70448.A0A090MCY5"/>
<dbReference type="OrthoDB" id="7777654at2759"/>
<dbReference type="KEGG" id="ota:OT_ostta12g01900"/>
<feature type="compositionally biased region" description="Basic residues" evidence="1">
    <location>
        <begin position="28"/>
        <end position="37"/>
    </location>
</feature>
<dbReference type="Pfam" id="PF13450">
    <property type="entry name" value="NAD_binding_8"/>
    <property type="match status" value="1"/>
</dbReference>
<feature type="region of interest" description="Disordered" evidence="1">
    <location>
        <begin position="1"/>
        <end position="85"/>
    </location>
</feature>
<dbReference type="PANTHER" id="PTHR46313:SF3">
    <property type="entry name" value="PROLYCOPENE ISOMERASE, CHLOROPLASTIC"/>
    <property type="match status" value="1"/>
</dbReference>
<evidence type="ECO:0000313" key="3">
    <source>
        <dbReference type="Proteomes" id="UP000009170"/>
    </source>
</evidence>
<reference evidence="3" key="1">
    <citation type="journal article" date="2006" name="Proc. Natl. Acad. Sci. U.S.A.">
        <title>Genome analysis of the smallest free-living eukaryote Ostreococcus tauri unveils many unique features.</title>
        <authorList>
            <person name="Derelle E."/>
            <person name="Ferraz C."/>
            <person name="Rombauts S."/>
            <person name="Rouze P."/>
            <person name="Worden A.Z."/>
            <person name="Robbens S."/>
            <person name="Partensky F."/>
            <person name="Degroeve S."/>
            <person name="Echeynie S."/>
            <person name="Cooke R."/>
            <person name="Saeys Y."/>
            <person name="Wuyts J."/>
            <person name="Jabbari K."/>
            <person name="Bowler C."/>
            <person name="Panaud O."/>
            <person name="Piegu B."/>
            <person name="Ball S.G."/>
            <person name="Ral J.-P."/>
            <person name="Bouget F.-Y."/>
            <person name="Piganeau G."/>
            <person name="De Baets B."/>
            <person name="Picard A."/>
            <person name="Delseny M."/>
            <person name="Demaille J."/>
            <person name="Van de Peer Y."/>
            <person name="Moreau H."/>
        </authorList>
    </citation>
    <scope>NUCLEOTIDE SEQUENCE [LARGE SCALE GENOMIC DNA]</scope>
    <source>
        <strain evidence="3">OTTH 0595 / CCAP 157/2 / RCC745</strain>
    </source>
</reference>
<dbReference type="InParanoid" id="A0A090MCY5"/>